<dbReference type="AlphaFoldDB" id="A0A6P1TJF1"/>
<reference evidence="10 11" key="1">
    <citation type="submission" date="2020-01" db="EMBL/GenBank/DDBJ databases">
        <title>Genome analysis of Anaerocolumna sp. CBA3638.</title>
        <authorList>
            <person name="Kim J."/>
            <person name="Roh S.W."/>
        </authorList>
    </citation>
    <scope>NUCLEOTIDE SEQUENCE [LARGE SCALE GENOMIC DNA]</scope>
    <source>
        <strain evidence="10 11">CBA3638</strain>
    </source>
</reference>
<keyword evidence="4" id="KW-0997">Cell inner membrane</keyword>
<gene>
    <name evidence="10" type="ORF">Ana3638_04720</name>
</gene>
<dbReference type="Proteomes" id="UP000464314">
    <property type="component" value="Chromosome"/>
</dbReference>
<dbReference type="GO" id="GO:0005886">
    <property type="term" value="C:plasma membrane"/>
    <property type="evidence" value="ECO:0007669"/>
    <property type="project" value="UniProtKB-SubCell"/>
</dbReference>
<feature type="transmembrane region" description="Helical" evidence="8">
    <location>
        <begin position="164"/>
        <end position="184"/>
    </location>
</feature>
<comment type="subcellular location">
    <subcellularLocation>
        <location evidence="1">Cell inner membrane</location>
        <topology evidence="1">Multi-pass membrane protein</topology>
    </subcellularLocation>
</comment>
<dbReference type="PANTHER" id="PTHR23522:SF10">
    <property type="entry name" value="3-PHENYLPROPIONIC ACID TRANSPORTER-RELATED"/>
    <property type="match status" value="1"/>
</dbReference>
<dbReference type="EMBL" id="CP048000">
    <property type="protein sequence ID" value="QHQ60171.1"/>
    <property type="molecule type" value="Genomic_DNA"/>
</dbReference>
<feature type="transmembrane region" description="Helical" evidence="8">
    <location>
        <begin position="12"/>
        <end position="34"/>
    </location>
</feature>
<evidence type="ECO:0000256" key="3">
    <source>
        <dbReference type="ARBA" id="ARBA00022475"/>
    </source>
</evidence>
<dbReference type="Pfam" id="PF12832">
    <property type="entry name" value="MFS_1_like"/>
    <property type="match status" value="1"/>
</dbReference>
<dbReference type="InterPro" id="IPR024989">
    <property type="entry name" value="MFS_assoc_dom"/>
</dbReference>
<accession>A0A6P1TJF1</accession>
<feature type="transmembrane region" description="Helical" evidence="8">
    <location>
        <begin position="318"/>
        <end position="340"/>
    </location>
</feature>
<dbReference type="KEGG" id="anr:Ana3638_04720"/>
<feature type="transmembrane region" description="Helical" evidence="8">
    <location>
        <begin position="77"/>
        <end position="95"/>
    </location>
</feature>
<keyword evidence="3" id="KW-1003">Cell membrane</keyword>
<protein>
    <submittedName>
        <fullName evidence="10">MFS transporter</fullName>
    </submittedName>
</protein>
<evidence type="ECO:0000313" key="10">
    <source>
        <dbReference type="EMBL" id="QHQ60171.1"/>
    </source>
</evidence>
<evidence type="ECO:0000256" key="5">
    <source>
        <dbReference type="ARBA" id="ARBA00022692"/>
    </source>
</evidence>
<organism evidence="10 11">
    <name type="scientific">Anaerocolumna sedimenticola</name>
    <dbReference type="NCBI Taxonomy" id="2696063"/>
    <lineage>
        <taxon>Bacteria</taxon>
        <taxon>Bacillati</taxon>
        <taxon>Bacillota</taxon>
        <taxon>Clostridia</taxon>
        <taxon>Lachnospirales</taxon>
        <taxon>Lachnospiraceae</taxon>
        <taxon>Anaerocolumna</taxon>
    </lineage>
</organism>
<feature type="transmembrane region" description="Helical" evidence="8">
    <location>
        <begin position="293"/>
        <end position="312"/>
    </location>
</feature>
<feature type="domain" description="Major facilitator superfamily associated" evidence="9">
    <location>
        <begin position="25"/>
        <end position="380"/>
    </location>
</feature>
<keyword evidence="6 8" id="KW-1133">Transmembrane helix</keyword>
<evidence type="ECO:0000256" key="4">
    <source>
        <dbReference type="ARBA" id="ARBA00022519"/>
    </source>
</evidence>
<feature type="transmembrane region" description="Helical" evidence="8">
    <location>
        <begin position="46"/>
        <end position="65"/>
    </location>
</feature>
<name>A0A6P1TJF1_9FIRM</name>
<dbReference type="GO" id="GO:0015528">
    <property type="term" value="F:lactose:proton symporter activity"/>
    <property type="evidence" value="ECO:0007669"/>
    <property type="project" value="TreeGrafter"/>
</dbReference>
<evidence type="ECO:0000259" key="9">
    <source>
        <dbReference type="Pfam" id="PF12832"/>
    </source>
</evidence>
<dbReference type="Gene3D" id="1.20.1250.20">
    <property type="entry name" value="MFS general substrate transporter like domains"/>
    <property type="match status" value="2"/>
</dbReference>
<evidence type="ECO:0000256" key="8">
    <source>
        <dbReference type="SAM" id="Phobius"/>
    </source>
</evidence>
<evidence type="ECO:0000256" key="2">
    <source>
        <dbReference type="ARBA" id="ARBA00022448"/>
    </source>
</evidence>
<sequence length="411" mass="45107">MENLAKQLTIRYAFLQSTYWVCQCAIYSFAAVYLHSKNFNNVQVGIVLALAAILSILIQPLVGAFADKTKKISLRHIVIVLMFVVFILAFLLYILPGSFLLISVIYISINAITFTINPLFNSMALYYLDKGIPMNYGLARGIGSIAFAVMSYLLGYFVNRFGAGILISIFLICYSFTILSAFLFKVDIPESLSTDLDPGSKVSLTQGNTEKQENAPTGILTFFIKYKRFIFFLLGTAMIYYSHSLINTYLINIIENVGGNSTDMGISLSIAAALELPAMAGFTYIVKKVKSNKLVTISAFFFVIKAIVTWMAPNVFMIHLSQGCQLLSYAIFTPASVYYVNSIMDDHDKVKGQAMLGVALAGIAGSTANITGGKILDTLGVSDMLMLGTIATVIGFIIIYFSTEKKTVKIS</sequence>
<evidence type="ECO:0000256" key="1">
    <source>
        <dbReference type="ARBA" id="ARBA00004429"/>
    </source>
</evidence>
<dbReference type="SUPFAM" id="SSF103473">
    <property type="entry name" value="MFS general substrate transporter"/>
    <property type="match status" value="2"/>
</dbReference>
<dbReference type="PANTHER" id="PTHR23522">
    <property type="entry name" value="BLL5896 PROTEIN"/>
    <property type="match status" value="1"/>
</dbReference>
<dbReference type="InterPro" id="IPR036259">
    <property type="entry name" value="MFS_trans_sf"/>
</dbReference>
<evidence type="ECO:0000256" key="7">
    <source>
        <dbReference type="ARBA" id="ARBA00023136"/>
    </source>
</evidence>
<evidence type="ECO:0000313" key="11">
    <source>
        <dbReference type="Proteomes" id="UP000464314"/>
    </source>
</evidence>
<feature type="transmembrane region" description="Helical" evidence="8">
    <location>
        <begin position="229"/>
        <end position="254"/>
    </location>
</feature>
<dbReference type="GO" id="GO:0030395">
    <property type="term" value="F:lactose binding"/>
    <property type="evidence" value="ECO:0007669"/>
    <property type="project" value="TreeGrafter"/>
</dbReference>
<dbReference type="RefSeq" id="WP_161837007.1">
    <property type="nucleotide sequence ID" value="NZ_CP048000.1"/>
</dbReference>
<keyword evidence="11" id="KW-1185">Reference proteome</keyword>
<feature type="transmembrane region" description="Helical" evidence="8">
    <location>
        <begin position="352"/>
        <end position="372"/>
    </location>
</feature>
<feature type="transmembrane region" description="Helical" evidence="8">
    <location>
        <begin position="101"/>
        <end position="126"/>
    </location>
</feature>
<proteinExistence type="predicted"/>
<evidence type="ECO:0000256" key="6">
    <source>
        <dbReference type="ARBA" id="ARBA00022989"/>
    </source>
</evidence>
<keyword evidence="2" id="KW-0813">Transport</keyword>
<feature type="transmembrane region" description="Helical" evidence="8">
    <location>
        <begin position="384"/>
        <end position="403"/>
    </location>
</feature>
<feature type="transmembrane region" description="Helical" evidence="8">
    <location>
        <begin position="138"/>
        <end position="158"/>
    </location>
</feature>
<feature type="transmembrane region" description="Helical" evidence="8">
    <location>
        <begin position="266"/>
        <end position="286"/>
    </location>
</feature>
<keyword evidence="7 8" id="KW-0472">Membrane</keyword>
<keyword evidence="5 8" id="KW-0812">Transmembrane</keyword>